<name>A4V7Y6_PSEFS</name>
<evidence type="ECO:0000313" key="1">
    <source>
        <dbReference type="EMBL" id="CAM96420.1"/>
    </source>
</evidence>
<gene>
    <name evidence="1" type="ordered locus">pQBR0388</name>
</gene>
<protein>
    <submittedName>
        <fullName evidence="1">Uncharacterized protein</fullName>
    </submittedName>
</protein>
<accession>A4V7Y6</accession>
<evidence type="ECO:0000313" key="2">
    <source>
        <dbReference type="Proteomes" id="UP000002332"/>
    </source>
</evidence>
<geneLocation type="plasmid" evidence="1 2">
    <name>pQBR103</name>
</geneLocation>
<organism evidence="1 2">
    <name type="scientific">Pseudomonas fluorescens (strain SBW25)</name>
    <dbReference type="NCBI Taxonomy" id="216595"/>
    <lineage>
        <taxon>Bacteria</taxon>
        <taxon>Pseudomonadati</taxon>
        <taxon>Pseudomonadota</taxon>
        <taxon>Gammaproteobacteria</taxon>
        <taxon>Pseudomonadales</taxon>
        <taxon>Pseudomonadaceae</taxon>
        <taxon>Pseudomonas</taxon>
    </lineage>
</organism>
<proteinExistence type="predicted"/>
<dbReference type="EMBL" id="AM235768">
    <property type="protein sequence ID" value="CAM96420.1"/>
    <property type="molecule type" value="Genomic_DNA"/>
</dbReference>
<sequence length="175" mass="19475">MMNTQCALPRALRRMRIDAASIERLEIPEAALECAASWDIEVVALDDLPLPRTDLADWLGCVQAHPHTDPSWGESIFLTLAVQANHLFEVMVAPGLVTSMTVRPGDVFAFSPLKHHWLRPQGDDGFLCVQWTIPKSDFVKTYREIRKGLDAIGVRSTKVPAIQSAWKASIGEETQ</sequence>
<dbReference type="Proteomes" id="UP000002332">
    <property type="component" value="Plasmid pQBR103"/>
</dbReference>
<keyword evidence="1" id="KW-0614">Plasmid</keyword>
<dbReference type="AlphaFoldDB" id="A4V7Y6"/>
<reference evidence="1 2" key="1">
    <citation type="journal article" date="2007" name="ISME J.">
        <title>Sequence-based analysis of pQBR103; a representative of a unique, transfer-proficient mega plasmid resident in the microbial community of sugar beet.</title>
        <authorList>
            <person name="Tett A."/>
            <person name="Spiers A.J."/>
            <person name="Crossman L.C."/>
            <person name="Ager D."/>
            <person name="Ciric L."/>
            <person name="Dow J.M."/>
            <person name="Fry J.C."/>
            <person name="Harris D."/>
            <person name="Lilley A."/>
            <person name="Oliver A."/>
            <person name="Parkhill J."/>
            <person name="Quail M.A."/>
            <person name="Rainey P.B."/>
            <person name="Saunders N.J."/>
            <person name="Seeger K."/>
            <person name="Snyder L.A.S."/>
            <person name="Squares R."/>
            <person name="Thomas C.M."/>
            <person name="Turner S.L."/>
            <person name="Zhang X.-X."/>
            <person name="Field D."/>
            <person name="Bailey M.J."/>
        </authorList>
    </citation>
    <scope>NUCLEOTIDE SEQUENCE [LARGE SCALE GENOMIC DNA]</scope>
    <source>
        <strain evidence="1 2">SBW25</strain>
    </source>
</reference>